<feature type="compositionally biased region" description="Basic and acidic residues" evidence="3">
    <location>
        <begin position="28"/>
        <end position="41"/>
    </location>
</feature>
<keyword evidence="8" id="KW-1185">Reference proteome</keyword>
<organism evidence="7 8">
    <name type="scientific">Dermatophagoides pteronyssinus</name>
    <name type="common">European house dust mite</name>
    <dbReference type="NCBI Taxonomy" id="6956"/>
    <lineage>
        <taxon>Eukaryota</taxon>
        <taxon>Metazoa</taxon>
        <taxon>Ecdysozoa</taxon>
        <taxon>Arthropoda</taxon>
        <taxon>Chelicerata</taxon>
        <taxon>Arachnida</taxon>
        <taxon>Acari</taxon>
        <taxon>Acariformes</taxon>
        <taxon>Sarcoptiformes</taxon>
        <taxon>Astigmata</taxon>
        <taxon>Psoroptidia</taxon>
        <taxon>Analgoidea</taxon>
        <taxon>Pyroglyphidae</taxon>
        <taxon>Dermatophagoidinae</taxon>
        <taxon>Dermatophagoides</taxon>
    </lineage>
</organism>
<keyword evidence="2" id="KW-0175">Coiled coil</keyword>
<dbReference type="PROSITE" id="PS00741">
    <property type="entry name" value="DH_1"/>
    <property type="match status" value="1"/>
</dbReference>
<feature type="compositionally biased region" description="Polar residues" evidence="3">
    <location>
        <begin position="649"/>
        <end position="664"/>
    </location>
</feature>
<dbReference type="Proteomes" id="UP000887458">
    <property type="component" value="Unassembled WGS sequence"/>
</dbReference>
<dbReference type="PROSITE" id="PS50238">
    <property type="entry name" value="RHOGAP"/>
    <property type="match status" value="1"/>
</dbReference>
<evidence type="ECO:0000256" key="2">
    <source>
        <dbReference type="SAM" id="Coils"/>
    </source>
</evidence>
<evidence type="ECO:0000256" key="3">
    <source>
        <dbReference type="SAM" id="MobiDB-lite"/>
    </source>
</evidence>
<accession>A0ABQ8JW39</accession>
<name>A0ABQ8JW39_DERPT</name>
<dbReference type="InterPro" id="IPR011993">
    <property type="entry name" value="PH-like_dom_sf"/>
</dbReference>
<sequence>MPKKSTNTSLSSSSSSYSIKKRVSQFEQQKEQSLTDDHMADSSEESFNANDHFINVAFERFKHEFIGLYPESVLPFDQLDSLNQARNLLDDQKNHIQKLSRELNRCKFTIKFLEEIINHHDKESKQHDHPRSNNIGKNNEISISDDTMMLNTSVDVTANPSSSQYVTVITLNDSAYGEIQKISPNKTSPTSSSSSSLVTAAVENNDVNDDGNGNAHHNEIEMDLQQHTAKTVPEPIYSNTLEAQKSTLDKAAKKRPPTPPRKPKLPNKSMNSHSNNSINNIETSATSKPLSSSPNQQSQLTKSESLTTATTTTTKSKPSSSSHCNRSQFQRKFNGPLQRIEQKHEIDSNKINNKRFNKKSTPTNNQNKAPYMRTFSLESNIPSSPSTESNRNMIKRTDETELSDYNNIYDTVAPDDSDSIEHDDDAINEKTNKNCDNRTNEHNLTSNDEEMETSSQEMLSRSSSTDELSNYVNIDYFLRKNSVGRSISNIPVSSRVSSTGNRKISSTGLNVEESENENENFSSIKSSSDYDNFGSSENILNQFQIPANSAAKRSLNSIGATNSTSSSSSLRLRNAKLLNKESNNIESNYSSNSIMSTFTPPPSMRDKEFNFSKHTTQTSNNSAQDTLSSEKDENSTYSDGSDFNLLMDGSSSSPLPKNIPSTSSPSTIALETDFYAFTDIINHENAAKTTTGTITDNFDSIDTSDDSLDRDVKSISTKFEHQGSLKSPVKNNINVENLIDENNKCMTINKSFTIESEQSQQMQWSIVRSIIDSETIYLDCLNTLNKYRKAFESASKSDNALISTEDIESIFYRIADLYDIHNAFLAGLKKVVHGFKLRHSPMMADSKVTAKFIGKQSIGELFNRLAEQLPVYADFLRNYSKAIETANRCSANNSRFFDIIKSIKLASAHVQFSNLVDMLHEPVARLQKNALVLHDLLKYTENEDDQQLLKNALRLNQKFFNDLNLDAARRLFMTHDKFKRRLVKESFIIESGDRRKLRHLFLFNDVIVSAKYKASSKQKFTFELRFFQMLSDIVLDSIPNLSNLTNSSESSHSFPVTQPQSSSSSSSSVQHTLNSSNNSNSNQSNQHELEKESKDLQTTANLISSLKSRAFSARLDLYIEEKRKGHTKQSDRLRKKISELESELSLYLPQLKFSFRVKNNPSKCYTFFLSSEYERNCWIDAIKTLQQNASSDEHANIHVLQKWIESCRKSINVNCGSFLLRSNKDETLRYGDLQMRLIDLANFHYHTDLFIVIETDSFGHYFKRAVARYLMSDFVQKQNRCQEFLIELEGSQIVRFLLYEKHSNHHQQQQQINDNNHKNDDENRYHQFKGKAIFELTASCTSSEPKMSEIQIGDYTLCFETRFIPWNSIMETIPPNKIYGSFGVSISQVCKKEKSTVPYLILSCILEVERRGLREVGIYRVSGLSSEVQKLKKAFETNPREACYLIRETDIHSVTGLLKLYLRELPESLFTNDMYQQYFEARDLKNPEEKEMKMTSLLAKLVEPNHSTVIKLIEHLVLVNHFEEDNKMSLNNLATVFGPTMLRTNSSSTTTSSSTSALGQTSSSSKNSIGGSSSAAASHQQMMGFSGNPNQITPNITPLMINTDLFTASTIDVMAQADILYFFLRRKADGYSLTSVDHQEETSL</sequence>
<dbReference type="SUPFAM" id="SSF50729">
    <property type="entry name" value="PH domain-like"/>
    <property type="match status" value="1"/>
</dbReference>
<dbReference type="SMART" id="SM00324">
    <property type="entry name" value="RhoGAP"/>
    <property type="match status" value="1"/>
</dbReference>
<feature type="compositionally biased region" description="Polar residues" evidence="3">
    <location>
        <begin position="1579"/>
        <end position="1589"/>
    </location>
</feature>
<feature type="coiled-coil region" evidence="2">
    <location>
        <begin position="82"/>
        <end position="116"/>
    </location>
</feature>
<feature type="compositionally biased region" description="Basic and acidic residues" evidence="3">
    <location>
        <begin position="425"/>
        <end position="441"/>
    </location>
</feature>
<comment type="caution">
    <text evidence="7">The sequence shown here is derived from an EMBL/GenBank/DDBJ whole genome shotgun (WGS) entry which is preliminary data.</text>
</comment>
<feature type="compositionally biased region" description="Low complexity" evidence="3">
    <location>
        <begin position="1"/>
        <end position="18"/>
    </location>
</feature>
<evidence type="ECO:0000313" key="8">
    <source>
        <dbReference type="Proteomes" id="UP000887458"/>
    </source>
</evidence>
<feature type="region of interest" description="Disordered" evidence="3">
    <location>
        <begin position="412"/>
        <end position="455"/>
    </location>
</feature>
<feature type="compositionally biased region" description="Low complexity" evidence="3">
    <location>
        <begin position="266"/>
        <end position="322"/>
    </location>
</feature>
<dbReference type="SUPFAM" id="SSF48350">
    <property type="entry name" value="GTPase activation domain, GAP"/>
    <property type="match status" value="1"/>
</dbReference>
<feature type="region of interest" description="Disordered" evidence="3">
    <location>
        <begin position="121"/>
        <end position="140"/>
    </location>
</feature>
<reference evidence="7 8" key="1">
    <citation type="journal article" date="2018" name="J. Allergy Clin. Immunol.">
        <title>High-quality assembly of Dermatophagoides pteronyssinus genome and transcriptome reveals a wide range of novel allergens.</title>
        <authorList>
            <person name="Liu X.Y."/>
            <person name="Yang K.Y."/>
            <person name="Wang M.Q."/>
            <person name="Kwok J.S."/>
            <person name="Zeng X."/>
            <person name="Yang Z."/>
            <person name="Xiao X.J."/>
            <person name="Lau C.P."/>
            <person name="Li Y."/>
            <person name="Huang Z.M."/>
            <person name="Ba J.G."/>
            <person name="Yim A.K."/>
            <person name="Ouyang C.Y."/>
            <person name="Ngai S.M."/>
            <person name="Chan T.F."/>
            <person name="Leung E.L."/>
            <person name="Liu L."/>
            <person name="Liu Z.G."/>
            <person name="Tsui S.K."/>
        </authorList>
    </citation>
    <scope>NUCLEOTIDE SEQUENCE [LARGE SCALE GENOMIC DNA]</scope>
    <source>
        <strain evidence="7">Derp</strain>
    </source>
</reference>
<feature type="region of interest" description="Disordered" evidence="3">
    <location>
        <begin position="586"/>
        <end position="664"/>
    </location>
</feature>
<evidence type="ECO:0000259" key="4">
    <source>
        <dbReference type="PROSITE" id="PS50003"/>
    </source>
</evidence>
<dbReference type="SUPFAM" id="SSF48065">
    <property type="entry name" value="DBL homology domain (DH-domain)"/>
    <property type="match status" value="1"/>
</dbReference>
<dbReference type="Gene3D" id="1.10.555.10">
    <property type="entry name" value="Rho GTPase activation protein"/>
    <property type="match status" value="1"/>
</dbReference>
<feature type="compositionally biased region" description="Acidic residues" evidence="3">
    <location>
        <begin position="413"/>
        <end position="424"/>
    </location>
</feature>
<dbReference type="InterPro" id="IPR001331">
    <property type="entry name" value="GDS_CDC24_CS"/>
</dbReference>
<feature type="domain" description="DH" evidence="5">
    <location>
        <begin position="762"/>
        <end position="966"/>
    </location>
</feature>
<dbReference type="PANTHER" id="PTHR23182">
    <property type="entry name" value="BREAKPOINT CLUSTER REGION PROTEIN BCR"/>
    <property type="match status" value="1"/>
</dbReference>
<feature type="compositionally biased region" description="Low complexity" evidence="3">
    <location>
        <begin position="1544"/>
        <end position="1578"/>
    </location>
</feature>
<feature type="region of interest" description="Disordered" evidence="3">
    <location>
        <begin position="493"/>
        <end position="528"/>
    </location>
</feature>
<dbReference type="PROSITE" id="PS50003">
    <property type="entry name" value="PH_DOMAIN"/>
    <property type="match status" value="1"/>
</dbReference>
<dbReference type="EMBL" id="NJHN03000008">
    <property type="protein sequence ID" value="KAH9426797.1"/>
    <property type="molecule type" value="Genomic_DNA"/>
</dbReference>
<dbReference type="SMART" id="SM00233">
    <property type="entry name" value="PH"/>
    <property type="match status" value="1"/>
</dbReference>
<feature type="domain" description="PH" evidence="4">
    <location>
        <begin position="981"/>
        <end position="1187"/>
    </location>
</feature>
<dbReference type="Gene3D" id="1.20.900.10">
    <property type="entry name" value="Dbl homology (DH) domain"/>
    <property type="match status" value="1"/>
</dbReference>
<evidence type="ECO:0000259" key="6">
    <source>
        <dbReference type="PROSITE" id="PS50238"/>
    </source>
</evidence>
<feature type="compositionally biased region" description="Polar residues" evidence="3">
    <location>
        <begin position="493"/>
        <end position="509"/>
    </location>
</feature>
<feature type="compositionally biased region" description="Polar residues" evidence="3">
    <location>
        <begin position="612"/>
        <end position="627"/>
    </location>
</feature>
<dbReference type="InterPro" id="IPR035899">
    <property type="entry name" value="DBL_dom_sf"/>
</dbReference>
<dbReference type="Pfam" id="PF00620">
    <property type="entry name" value="RhoGAP"/>
    <property type="match status" value="1"/>
</dbReference>
<evidence type="ECO:0000313" key="7">
    <source>
        <dbReference type="EMBL" id="KAH9426797.1"/>
    </source>
</evidence>
<gene>
    <name evidence="7" type="ORF">DERP_002897</name>
</gene>
<feature type="compositionally biased region" description="Basic and acidic residues" evidence="3">
    <location>
        <begin position="121"/>
        <end position="131"/>
    </location>
</feature>
<protein>
    <recommendedName>
        <fullName evidence="9">Active breakpoint cluster region-related protein-like</fullName>
    </recommendedName>
</protein>
<feature type="compositionally biased region" description="Basic residues" evidence="3">
    <location>
        <begin position="252"/>
        <end position="265"/>
    </location>
</feature>
<dbReference type="InterPro" id="IPR000198">
    <property type="entry name" value="RhoGAP_dom"/>
</dbReference>
<feature type="region of interest" description="Disordered" evidence="3">
    <location>
        <begin position="1544"/>
        <end position="1589"/>
    </location>
</feature>
<keyword evidence="1" id="KW-0343">GTPase activation</keyword>
<feature type="compositionally biased region" description="Polar residues" evidence="3">
    <location>
        <begin position="359"/>
        <end position="368"/>
    </location>
</feature>
<dbReference type="SMART" id="SM00325">
    <property type="entry name" value="RhoGEF"/>
    <property type="match status" value="1"/>
</dbReference>
<dbReference type="InterPro" id="IPR008936">
    <property type="entry name" value="Rho_GTPase_activation_prot"/>
</dbReference>
<evidence type="ECO:0000259" key="5">
    <source>
        <dbReference type="PROSITE" id="PS50010"/>
    </source>
</evidence>
<dbReference type="InterPro" id="IPR037769">
    <property type="entry name" value="Abr/Bcr"/>
</dbReference>
<feature type="compositionally biased region" description="Low complexity" evidence="3">
    <location>
        <begin position="1061"/>
        <end position="1086"/>
    </location>
</feature>
<dbReference type="Pfam" id="PF00621">
    <property type="entry name" value="RhoGEF"/>
    <property type="match status" value="1"/>
</dbReference>
<dbReference type="Gene3D" id="2.30.29.30">
    <property type="entry name" value="Pleckstrin-homology domain (PH domain)/Phosphotyrosine-binding domain (PTB)"/>
    <property type="match status" value="1"/>
</dbReference>
<dbReference type="InterPro" id="IPR001849">
    <property type="entry name" value="PH_domain"/>
</dbReference>
<dbReference type="InterPro" id="IPR000219">
    <property type="entry name" value="DH_dom"/>
</dbReference>
<evidence type="ECO:0000256" key="1">
    <source>
        <dbReference type="ARBA" id="ARBA00022468"/>
    </source>
</evidence>
<dbReference type="PANTHER" id="PTHR23182:SF1">
    <property type="entry name" value="RHO GTPASE ACTIVATING PROTEIN AT 1A, ISOFORM E"/>
    <property type="match status" value="1"/>
</dbReference>
<dbReference type="PROSITE" id="PS50010">
    <property type="entry name" value="DH_2"/>
    <property type="match status" value="1"/>
</dbReference>
<feature type="region of interest" description="Disordered" evidence="3">
    <location>
        <begin position="1"/>
        <end position="43"/>
    </location>
</feature>
<feature type="region of interest" description="Disordered" evidence="3">
    <location>
        <begin position="1047"/>
        <end position="1094"/>
    </location>
</feature>
<evidence type="ECO:0008006" key="9">
    <source>
        <dbReference type="Google" id="ProtNLM"/>
    </source>
</evidence>
<proteinExistence type="predicted"/>
<feature type="domain" description="Rho-GAP" evidence="6">
    <location>
        <begin position="1384"/>
        <end position="1570"/>
    </location>
</feature>
<feature type="region of interest" description="Disordered" evidence="3">
    <location>
        <begin position="248"/>
        <end position="369"/>
    </location>
</feature>
<reference evidence="7 8" key="2">
    <citation type="journal article" date="2022" name="Mol. Biol. Evol.">
        <title>Comparative Genomics Reveals Insights into the Divergent Evolution of Astigmatic Mites and Household Pest Adaptations.</title>
        <authorList>
            <person name="Xiong Q."/>
            <person name="Wan A.T."/>
            <person name="Liu X."/>
            <person name="Fung C.S."/>
            <person name="Xiao X."/>
            <person name="Malainual N."/>
            <person name="Hou J."/>
            <person name="Wang L."/>
            <person name="Wang M."/>
            <person name="Yang K.Y."/>
            <person name="Cui Y."/>
            <person name="Leung E.L."/>
            <person name="Nong W."/>
            <person name="Shin S.K."/>
            <person name="Au S.W."/>
            <person name="Jeong K.Y."/>
            <person name="Chew F.T."/>
            <person name="Hui J.H."/>
            <person name="Leung T.F."/>
            <person name="Tungtrongchitr A."/>
            <person name="Zhong N."/>
            <person name="Liu Z."/>
            <person name="Tsui S.K."/>
        </authorList>
    </citation>
    <scope>NUCLEOTIDE SEQUENCE [LARGE SCALE GENOMIC DNA]</scope>
    <source>
        <strain evidence="7">Derp</strain>
    </source>
</reference>